<feature type="transmembrane region" description="Helical" evidence="1">
    <location>
        <begin position="158"/>
        <end position="184"/>
    </location>
</feature>
<keyword evidence="1" id="KW-1133">Transmembrane helix</keyword>
<feature type="transmembrane region" description="Helical" evidence="1">
    <location>
        <begin position="196"/>
        <end position="214"/>
    </location>
</feature>
<feature type="domain" description="VTT" evidence="2">
    <location>
        <begin position="67"/>
        <end position="181"/>
    </location>
</feature>
<comment type="caution">
    <text evidence="3">The sequence shown here is derived from an EMBL/GenBank/DDBJ whole genome shotgun (WGS) entry which is preliminary data.</text>
</comment>
<dbReference type="AlphaFoldDB" id="A0A1V3NE57"/>
<dbReference type="STRING" id="108003.B1C78_12245"/>
<name>A0A1V3NE57_9GAMM</name>
<organism evidence="3 4">
    <name type="scientific">Thioalkalivibrio denitrificans</name>
    <dbReference type="NCBI Taxonomy" id="108003"/>
    <lineage>
        <taxon>Bacteria</taxon>
        <taxon>Pseudomonadati</taxon>
        <taxon>Pseudomonadota</taxon>
        <taxon>Gammaproteobacteria</taxon>
        <taxon>Chromatiales</taxon>
        <taxon>Ectothiorhodospiraceae</taxon>
        <taxon>Thioalkalivibrio</taxon>
    </lineage>
</organism>
<feature type="transmembrane region" description="Helical" evidence="1">
    <location>
        <begin position="83"/>
        <end position="107"/>
    </location>
</feature>
<gene>
    <name evidence="3" type="ORF">B1C78_12245</name>
</gene>
<dbReference type="GO" id="GO:0005886">
    <property type="term" value="C:plasma membrane"/>
    <property type="evidence" value="ECO:0007669"/>
    <property type="project" value="UniProtKB-ARBA"/>
</dbReference>
<dbReference type="Proteomes" id="UP000189462">
    <property type="component" value="Unassembled WGS sequence"/>
</dbReference>
<keyword evidence="1" id="KW-0472">Membrane</keyword>
<protein>
    <submittedName>
        <fullName evidence="3">DedA family protein</fullName>
    </submittedName>
</protein>
<keyword evidence="1" id="KW-0812">Transmembrane</keyword>
<accession>A0A1V3NE57</accession>
<evidence type="ECO:0000313" key="3">
    <source>
        <dbReference type="EMBL" id="OOG23168.1"/>
    </source>
</evidence>
<dbReference type="EMBL" id="MVBK01000076">
    <property type="protein sequence ID" value="OOG23168.1"/>
    <property type="molecule type" value="Genomic_DNA"/>
</dbReference>
<evidence type="ECO:0000313" key="4">
    <source>
        <dbReference type="Proteomes" id="UP000189462"/>
    </source>
</evidence>
<dbReference type="Pfam" id="PF09335">
    <property type="entry name" value="VTT_dom"/>
    <property type="match status" value="1"/>
</dbReference>
<reference evidence="3 4" key="1">
    <citation type="submission" date="2017-02" db="EMBL/GenBank/DDBJ databases">
        <title>Genomic diversity within the haloalkaliphilic genus Thioalkalivibrio.</title>
        <authorList>
            <person name="Ahn A.-C."/>
            <person name="Meier-Kolthoff J."/>
            <person name="Overmars L."/>
            <person name="Richter M."/>
            <person name="Woyke T."/>
            <person name="Sorokin D.Y."/>
            <person name="Muyzer G."/>
        </authorList>
    </citation>
    <scope>NUCLEOTIDE SEQUENCE [LARGE SCALE GENOMIC DNA]</scope>
    <source>
        <strain evidence="3 4">ALJD</strain>
    </source>
</reference>
<evidence type="ECO:0000256" key="1">
    <source>
        <dbReference type="SAM" id="Phobius"/>
    </source>
</evidence>
<feature type="transmembrane region" description="Helical" evidence="1">
    <location>
        <begin position="52"/>
        <end position="76"/>
    </location>
</feature>
<proteinExistence type="predicted"/>
<dbReference type="InterPro" id="IPR032816">
    <property type="entry name" value="VTT_dom"/>
</dbReference>
<evidence type="ECO:0000259" key="2">
    <source>
        <dbReference type="Pfam" id="PF09335"/>
    </source>
</evidence>
<keyword evidence="4" id="KW-1185">Reference proteome</keyword>
<sequence>MDCSGERRRHLLRLAVLGTLAAVAVIVAIRQPVAIADAVAWGEGLADYPTTIALIILIQALLLALALPGTLMLWVVAPFYPPLAAAAILTAGSTVGALGAYLAAGWFGRHWHPGPTGQRALKLLRRQGDFVTQVALRVLPGFPHSVVNYGAGSLRLPLVSFLAAAAIGLGIKWTVYAFAVAALVRPGLDGEGIDPVSLLPLLVLAVLLVGGRYLRSRLG</sequence>